<feature type="domain" description="4Fe-4S ferredoxin-type" evidence="7">
    <location>
        <begin position="62"/>
        <end position="90"/>
    </location>
</feature>
<comment type="similarity">
    <text evidence="2">Belongs to the complex I 20 kDa subunit family.</text>
</comment>
<dbReference type="Pfam" id="PF01058">
    <property type="entry name" value="Oxidored_q6"/>
    <property type="match status" value="1"/>
</dbReference>
<sequence>MILPKFIVRRSHGRQYIPDLDAVCLTEKFRGRPELTEPSDDEQRAALTRAAAICPTQAIAAAPFTLDMGRCLFCGECARIAPRAIRFTNDYRIGSPTREGLRLTPGMDRVPFDPAAVREQIVTTFGRALKLRQVSAGGDASVEMELNATGNVNFDFGRYGVEFTASPRHADGIVLTGPVTANMAEALDICYDAVAEPKLLIVCGSEACSGGLYAASRAVDRSFFERRHVDLWLPGAPTHPMTFIDGIRTLLRKKQR</sequence>
<evidence type="ECO:0000256" key="3">
    <source>
        <dbReference type="ARBA" id="ARBA00022485"/>
    </source>
</evidence>
<proteinExistence type="inferred from homology"/>
<dbReference type="SUPFAM" id="SSF56770">
    <property type="entry name" value="HydA/Nqo6-like"/>
    <property type="match status" value="1"/>
</dbReference>
<dbReference type="OrthoDB" id="9786737at2"/>
<keyword evidence="9" id="KW-1185">Reference proteome</keyword>
<keyword evidence="4" id="KW-0479">Metal-binding</keyword>
<keyword evidence="3" id="KW-0004">4Fe-4S</keyword>
<dbReference type="PROSITE" id="PS51379">
    <property type="entry name" value="4FE4S_FER_2"/>
    <property type="match status" value="1"/>
</dbReference>
<evidence type="ECO:0000256" key="5">
    <source>
        <dbReference type="ARBA" id="ARBA00023004"/>
    </source>
</evidence>
<dbReference type="Gene3D" id="3.30.70.3270">
    <property type="match status" value="1"/>
</dbReference>
<evidence type="ECO:0000313" key="9">
    <source>
        <dbReference type="Proteomes" id="UP000318946"/>
    </source>
</evidence>
<dbReference type="InterPro" id="IPR052375">
    <property type="entry name" value="Complex_I_20kDa-like"/>
</dbReference>
<dbReference type="RefSeq" id="WP_141411771.1">
    <property type="nucleotide sequence ID" value="NZ_AP019735.1"/>
</dbReference>
<dbReference type="AlphaFoldDB" id="A0A4Y1WRM6"/>
<dbReference type="KEGG" id="acou:A5CBH24_00110"/>
<organism evidence="8 9">
    <name type="scientific">Alistipes communis</name>
    <dbReference type="NCBI Taxonomy" id="2585118"/>
    <lineage>
        <taxon>Bacteria</taxon>
        <taxon>Pseudomonadati</taxon>
        <taxon>Bacteroidota</taxon>
        <taxon>Bacteroidia</taxon>
        <taxon>Bacteroidales</taxon>
        <taxon>Rikenellaceae</taxon>
        <taxon>Alistipes</taxon>
    </lineage>
</organism>
<dbReference type="GO" id="GO:0051539">
    <property type="term" value="F:4 iron, 4 sulfur cluster binding"/>
    <property type="evidence" value="ECO:0007669"/>
    <property type="project" value="UniProtKB-KW"/>
</dbReference>
<evidence type="ECO:0000256" key="1">
    <source>
        <dbReference type="ARBA" id="ARBA00001966"/>
    </source>
</evidence>
<dbReference type="SUPFAM" id="SSF54862">
    <property type="entry name" value="4Fe-4S ferredoxins"/>
    <property type="match status" value="1"/>
</dbReference>
<evidence type="ECO:0000313" key="8">
    <source>
        <dbReference type="EMBL" id="BBL02698.1"/>
    </source>
</evidence>
<name>A0A4Y1WRM6_9BACT</name>
<dbReference type="InterPro" id="IPR006137">
    <property type="entry name" value="NADH_UbQ_OxRdtase-like_20kDa"/>
</dbReference>
<dbReference type="EMBL" id="AP019735">
    <property type="protein sequence ID" value="BBL02698.1"/>
    <property type="molecule type" value="Genomic_DNA"/>
</dbReference>
<dbReference type="Gene3D" id="3.40.50.12280">
    <property type="match status" value="1"/>
</dbReference>
<keyword evidence="6" id="KW-0411">Iron-sulfur</keyword>
<dbReference type="InterPro" id="IPR017896">
    <property type="entry name" value="4Fe4S_Fe-S-bd"/>
</dbReference>
<evidence type="ECO:0000256" key="4">
    <source>
        <dbReference type="ARBA" id="ARBA00022723"/>
    </source>
</evidence>
<keyword evidence="5" id="KW-0408">Iron</keyword>
<evidence type="ECO:0000256" key="6">
    <source>
        <dbReference type="ARBA" id="ARBA00023014"/>
    </source>
</evidence>
<protein>
    <submittedName>
        <fullName evidence="8">Hydrogenase</fullName>
    </submittedName>
</protein>
<comment type="cofactor">
    <cofactor evidence="1">
        <name>[4Fe-4S] cluster</name>
        <dbReference type="ChEBI" id="CHEBI:49883"/>
    </cofactor>
</comment>
<gene>
    <name evidence="8" type="primary">ehrS</name>
    <name evidence="8" type="ORF">A5CBH24_00110</name>
</gene>
<evidence type="ECO:0000259" key="7">
    <source>
        <dbReference type="PROSITE" id="PS51379"/>
    </source>
</evidence>
<dbReference type="PANTHER" id="PTHR42989">
    <property type="entry name" value="HYDROGENASE-4 COMPONENT I"/>
    <property type="match status" value="1"/>
</dbReference>
<reference evidence="9" key="1">
    <citation type="submission" date="2019-06" db="EMBL/GenBank/DDBJ databases">
        <title>Alistipes onderdonkii subsp. vulgaris subsp. nov., Alistipes dispar sp. nov. and Alistipes communis sp. nov., isolated from human faeces, and creation of Alistipes onderdonkii subsp. onderdonkii subsp. nov.</title>
        <authorList>
            <person name="Sakamoto M."/>
            <person name="Ikeyama N."/>
            <person name="Ogata Y."/>
            <person name="Suda W."/>
            <person name="Iino T."/>
            <person name="Hattori M."/>
            <person name="Ohkuma M."/>
        </authorList>
    </citation>
    <scope>NUCLEOTIDE SEQUENCE [LARGE SCALE GENOMIC DNA]</scope>
    <source>
        <strain evidence="9">5CBH24</strain>
    </source>
</reference>
<dbReference type="PANTHER" id="PTHR42989:SF1">
    <property type="entry name" value="FORMATE HYDROGENLYASE SUBUNIT 7-RELATED"/>
    <property type="match status" value="1"/>
</dbReference>
<dbReference type="GeneID" id="78340734"/>
<evidence type="ECO:0000256" key="2">
    <source>
        <dbReference type="ARBA" id="ARBA00009173"/>
    </source>
</evidence>
<dbReference type="Proteomes" id="UP000318946">
    <property type="component" value="Chromosome"/>
</dbReference>
<dbReference type="GO" id="GO:0046872">
    <property type="term" value="F:metal ion binding"/>
    <property type="evidence" value="ECO:0007669"/>
    <property type="project" value="UniProtKB-KW"/>
</dbReference>
<accession>A0A4Y1WRM6</accession>